<feature type="non-terminal residue" evidence="1">
    <location>
        <position position="1"/>
    </location>
</feature>
<accession>A0ACC8ELF5</accession>
<protein>
    <submittedName>
        <fullName evidence="1">Uncharacterized protein</fullName>
    </submittedName>
</protein>
<evidence type="ECO:0000313" key="2">
    <source>
        <dbReference type="Proteomes" id="UP000250078"/>
    </source>
</evidence>
<proteinExistence type="predicted"/>
<gene>
    <name evidence="1" type="ORF">K441DRAFT_596095</name>
</gene>
<keyword evidence="2" id="KW-1185">Reference proteome</keyword>
<name>A0ACC8ELF5_9PEZI</name>
<reference evidence="1 2" key="1">
    <citation type="journal article" date="2016" name="Nat. Commun.">
        <title>Ectomycorrhizal ecology is imprinted in the genome of the dominant symbiotic fungus Cenococcum geophilum.</title>
        <authorList>
            <consortium name="DOE Joint Genome Institute"/>
            <person name="Peter M."/>
            <person name="Kohler A."/>
            <person name="Ohm R.A."/>
            <person name="Kuo A."/>
            <person name="Krutzmann J."/>
            <person name="Morin E."/>
            <person name="Arend M."/>
            <person name="Barry K.W."/>
            <person name="Binder M."/>
            <person name="Choi C."/>
            <person name="Clum A."/>
            <person name="Copeland A."/>
            <person name="Grisel N."/>
            <person name="Haridas S."/>
            <person name="Kipfer T."/>
            <person name="LaButti K."/>
            <person name="Lindquist E."/>
            <person name="Lipzen A."/>
            <person name="Maire R."/>
            <person name="Meier B."/>
            <person name="Mihaltcheva S."/>
            <person name="Molinier V."/>
            <person name="Murat C."/>
            <person name="Poggeler S."/>
            <person name="Quandt C.A."/>
            <person name="Sperisen C."/>
            <person name="Tritt A."/>
            <person name="Tisserant E."/>
            <person name="Crous P.W."/>
            <person name="Henrissat B."/>
            <person name="Nehls U."/>
            <person name="Egli S."/>
            <person name="Spatafora J.W."/>
            <person name="Grigoriev I.V."/>
            <person name="Martin F.M."/>
        </authorList>
    </citation>
    <scope>NUCLEOTIDE SEQUENCE [LARGE SCALE GENOMIC DNA]</scope>
    <source>
        <strain evidence="1 2">1.58</strain>
    </source>
</reference>
<dbReference type="Proteomes" id="UP000250078">
    <property type="component" value="Unassembled WGS sequence"/>
</dbReference>
<organism evidence="1 2">
    <name type="scientific">Cenococcum geophilum 1.58</name>
    <dbReference type="NCBI Taxonomy" id="794803"/>
    <lineage>
        <taxon>Eukaryota</taxon>
        <taxon>Fungi</taxon>
        <taxon>Dikarya</taxon>
        <taxon>Ascomycota</taxon>
        <taxon>Pezizomycotina</taxon>
        <taxon>Dothideomycetes</taxon>
        <taxon>Pleosporomycetidae</taxon>
        <taxon>Gloniales</taxon>
        <taxon>Gloniaceae</taxon>
        <taxon>Cenococcum</taxon>
    </lineage>
</organism>
<dbReference type="EMBL" id="KV748271">
    <property type="protein sequence ID" value="OCK87070.1"/>
    <property type="molecule type" value="Genomic_DNA"/>
</dbReference>
<evidence type="ECO:0000313" key="1">
    <source>
        <dbReference type="EMBL" id="OCK87070.1"/>
    </source>
</evidence>
<sequence length="52" mass="6168">LGLYNKLGRKLSFRINKENRAFKRNSKKGGINWYRYLTKILLPILIPFAIKC</sequence>